<proteinExistence type="predicted"/>
<evidence type="ECO:0000313" key="1">
    <source>
        <dbReference type="EMBL" id="GMN50338.1"/>
    </source>
</evidence>
<reference evidence="1" key="1">
    <citation type="submission" date="2023-07" db="EMBL/GenBank/DDBJ databases">
        <title>draft genome sequence of fig (Ficus carica).</title>
        <authorList>
            <person name="Takahashi T."/>
            <person name="Nishimura K."/>
        </authorList>
    </citation>
    <scope>NUCLEOTIDE SEQUENCE</scope>
</reference>
<dbReference type="SUPFAM" id="SSF63825">
    <property type="entry name" value="YWTD domain"/>
    <property type="match status" value="1"/>
</dbReference>
<keyword evidence="2" id="KW-1185">Reference proteome</keyword>
<evidence type="ECO:0000313" key="2">
    <source>
        <dbReference type="Proteomes" id="UP001187192"/>
    </source>
</evidence>
<dbReference type="EMBL" id="BTGU01000033">
    <property type="protein sequence ID" value="GMN50338.1"/>
    <property type="molecule type" value="Genomic_DNA"/>
</dbReference>
<dbReference type="AlphaFoldDB" id="A0AA88AQJ3"/>
<organism evidence="1 2">
    <name type="scientific">Ficus carica</name>
    <name type="common">Common fig</name>
    <dbReference type="NCBI Taxonomy" id="3494"/>
    <lineage>
        <taxon>Eukaryota</taxon>
        <taxon>Viridiplantae</taxon>
        <taxon>Streptophyta</taxon>
        <taxon>Embryophyta</taxon>
        <taxon>Tracheophyta</taxon>
        <taxon>Spermatophyta</taxon>
        <taxon>Magnoliopsida</taxon>
        <taxon>eudicotyledons</taxon>
        <taxon>Gunneridae</taxon>
        <taxon>Pentapetalae</taxon>
        <taxon>rosids</taxon>
        <taxon>fabids</taxon>
        <taxon>Rosales</taxon>
        <taxon>Moraceae</taxon>
        <taxon>Ficeae</taxon>
        <taxon>Ficus</taxon>
    </lineage>
</organism>
<name>A0AA88AQJ3_FICCA</name>
<comment type="caution">
    <text evidence="1">The sequence shown here is derived from an EMBL/GenBank/DDBJ whole genome shotgun (WGS) entry which is preliminary data.</text>
</comment>
<dbReference type="InterPro" id="IPR011042">
    <property type="entry name" value="6-blade_b-propeller_TolB-like"/>
</dbReference>
<gene>
    <name evidence="1" type="ORF">TIFTF001_019494</name>
</gene>
<dbReference type="Proteomes" id="UP001187192">
    <property type="component" value="Unassembled WGS sequence"/>
</dbReference>
<protein>
    <submittedName>
        <fullName evidence="1">Uncharacterized protein</fullName>
    </submittedName>
</protein>
<dbReference type="Gene3D" id="2.120.10.30">
    <property type="entry name" value="TolB, C-terminal domain"/>
    <property type="match status" value="1"/>
</dbReference>
<accession>A0AA88AQJ3</accession>
<sequence>MASRLRRLRETSRFLTRSLSDGLLSGEDYKKCRPAINLWALSRIPRQHVWDRMNRTILPIEFRFQRFSSASKLPKKSSLELDICSFIKSNLDQNEGPYHCWLNKIEGTKNLFKRHGTFLVFAGLFLGSSLTNGCKTAALFEKVKLLQQRFPQLHIIGFQSGGSASSAADRTVEELLGEHNGNARSPSNLMTISPKREEISREPNLCSMQNFLFYFPGIDFLRITASSSHNVCVHPKRCENRAVQDSMSQSNSTLFQDAFPRMKMGIAYSFLTAIIIGSSYPMAMERFWIVYIGSSPGFEDGEFESAKLMRPAASFYHEDDDCLYFVDSENHAIRRADMGRRVVETFCPACKTEKKSFWTWIMEKLGLRSNIDKPEEFDTKPVEFDTQSLMFPWHLMRSAEDSLLVINRSFENLWIINLATGEIEEVVKGFSTILETYGEQILEKVSILKQMPYDWLQQQANTACSPVELPYVGLISSFTTFLNQLILCDMVGQRVLKLSGESKVPSNFQFSKFGILGLPYWLTPHLERAYAGADGLQGPQIDHLQCFSLLPGKVNIQLNVNIPSNTQLVEQLQEGSLWCQARGVATIVSEVEEVAVSSDKVGSAQKWYDELDNLAFTTEPELTEEDKDITSDVRFQDEKVHISCRLSQIVVYGANISAFVAMQVIINAVLYLKLRSDPDQPEDNQEKYAARIVEILNLGRSGEIEKDSWIQLLKTNRDLRDVIFMRPLHVKIKVESSDHSKADNSRDIILTESSIKVDVSL</sequence>
<dbReference type="PANTHER" id="PTHR46388">
    <property type="entry name" value="NHL REPEAT-CONTAINING PROTEIN 2"/>
    <property type="match status" value="1"/>
</dbReference>
<dbReference type="PANTHER" id="PTHR46388:SF3">
    <property type="entry name" value="DUF1618 DOMAIN-CONTAINING PROTEIN"/>
    <property type="match status" value="1"/>
</dbReference>